<accession>A0A432WMQ3</accession>
<evidence type="ECO:0000313" key="2">
    <source>
        <dbReference type="Proteomes" id="UP000287823"/>
    </source>
</evidence>
<evidence type="ECO:0000313" key="1">
    <source>
        <dbReference type="EMBL" id="RUO35102.1"/>
    </source>
</evidence>
<comment type="caution">
    <text evidence="1">The sequence shown here is derived from an EMBL/GenBank/DDBJ whole genome shotgun (WGS) entry which is preliminary data.</text>
</comment>
<proteinExistence type="predicted"/>
<dbReference type="EMBL" id="PIPO01000001">
    <property type="protein sequence ID" value="RUO35102.1"/>
    <property type="molecule type" value="Genomic_DNA"/>
</dbReference>
<name>A0A432WMQ3_9GAMM</name>
<reference evidence="1 2" key="1">
    <citation type="journal article" date="2011" name="Front. Microbiol.">
        <title>Genomic signatures of strain selection and enhancement in Bacillus atrophaeus var. globigii, a historical biowarfare simulant.</title>
        <authorList>
            <person name="Gibbons H.S."/>
            <person name="Broomall S.M."/>
            <person name="McNew L.A."/>
            <person name="Daligault H."/>
            <person name="Chapman C."/>
            <person name="Bruce D."/>
            <person name="Karavis M."/>
            <person name="Krepps M."/>
            <person name="McGregor P.A."/>
            <person name="Hong C."/>
            <person name="Park K.H."/>
            <person name="Akmal A."/>
            <person name="Feldman A."/>
            <person name="Lin J.S."/>
            <person name="Chang W.E."/>
            <person name="Higgs B.W."/>
            <person name="Demirev P."/>
            <person name="Lindquist J."/>
            <person name="Liem A."/>
            <person name="Fochler E."/>
            <person name="Read T.D."/>
            <person name="Tapia R."/>
            <person name="Johnson S."/>
            <person name="Bishop-Lilly K.A."/>
            <person name="Detter C."/>
            <person name="Han C."/>
            <person name="Sozhamannan S."/>
            <person name="Rosenzweig C.N."/>
            <person name="Skowronski E.W."/>
        </authorList>
    </citation>
    <scope>NUCLEOTIDE SEQUENCE [LARGE SCALE GENOMIC DNA]</scope>
    <source>
        <strain evidence="1 2">Y4G10-17</strain>
    </source>
</reference>
<dbReference type="AlphaFoldDB" id="A0A432WMQ3"/>
<dbReference type="RefSeq" id="WP_126798110.1">
    <property type="nucleotide sequence ID" value="NZ_PIPO01000001.1"/>
</dbReference>
<keyword evidence="2" id="KW-1185">Reference proteome</keyword>
<dbReference type="Proteomes" id="UP000287823">
    <property type="component" value="Unassembled WGS sequence"/>
</dbReference>
<sequence>MDEDRISWLLSRLENCALNGQRCDITLFSSKPKIDVKISPRFSYALMYGGGARALKPLLEKLELSDGSHINALDIWTINPMSNEGLTQEDLNSVNLAEGDQEIPNTGRTMREIIRETYKCENEAETEHYLRRFLAS</sequence>
<organism evidence="1 2">
    <name type="scientific">Aliidiomarina soli</name>
    <dbReference type="NCBI Taxonomy" id="1928574"/>
    <lineage>
        <taxon>Bacteria</taxon>
        <taxon>Pseudomonadati</taxon>
        <taxon>Pseudomonadota</taxon>
        <taxon>Gammaproteobacteria</taxon>
        <taxon>Alteromonadales</taxon>
        <taxon>Idiomarinaceae</taxon>
        <taxon>Aliidiomarina</taxon>
    </lineage>
</organism>
<protein>
    <submittedName>
        <fullName evidence="1">Transposase</fullName>
    </submittedName>
</protein>
<gene>
    <name evidence="1" type="ORF">CWE14_03655</name>
</gene>